<dbReference type="FunFam" id="3.30.420.150:FF:000001">
    <property type="entry name" value="Guanosine-5'-triphosphate,3'-diphosphate pyrophosphatase"/>
    <property type="match status" value="1"/>
</dbReference>
<dbReference type="InterPro" id="IPR048950">
    <property type="entry name" value="Ppx_GppA_C"/>
</dbReference>
<dbReference type="Gene3D" id="3.30.420.150">
    <property type="entry name" value="Exopolyphosphatase. Domain 2"/>
    <property type="match status" value="1"/>
</dbReference>
<comment type="catalytic activity">
    <reaction evidence="5">
        <text>[phosphate](n) + H2O = [phosphate](n-1) + phosphate + H(+)</text>
        <dbReference type="Rhea" id="RHEA:21528"/>
        <dbReference type="Rhea" id="RHEA-COMP:9859"/>
        <dbReference type="Rhea" id="RHEA-COMP:14279"/>
        <dbReference type="ChEBI" id="CHEBI:15377"/>
        <dbReference type="ChEBI" id="CHEBI:15378"/>
        <dbReference type="ChEBI" id="CHEBI:16838"/>
        <dbReference type="ChEBI" id="CHEBI:43474"/>
        <dbReference type="EC" id="3.6.1.11"/>
    </reaction>
</comment>
<evidence type="ECO:0000259" key="7">
    <source>
        <dbReference type="Pfam" id="PF21447"/>
    </source>
</evidence>
<keyword evidence="4" id="KW-0378">Hydrolase</keyword>
<accession>A0A077DGT9</accession>
<proteinExistence type="inferred from homology"/>
<organism evidence="8 9">
    <name type="scientific">Basilea psittacipulmonis DSM 24701</name>
    <dbReference type="NCBI Taxonomy" id="1072685"/>
    <lineage>
        <taxon>Bacteria</taxon>
        <taxon>Pseudomonadati</taxon>
        <taxon>Pseudomonadota</taxon>
        <taxon>Betaproteobacteria</taxon>
        <taxon>Burkholderiales</taxon>
        <taxon>Alcaligenaceae</taxon>
        <taxon>Basilea</taxon>
    </lineage>
</organism>
<dbReference type="SUPFAM" id="SSF53067">
    <property type="entry name" value="Actin-like ATPase domain"/>
    <property type="match status" value="2"/>
</dbReference>
<reference evidence="8 9" key="1">
    <citation type="journal article" date="2014" name="BMC Genomics">
        <title>A genomic perspective on a new bacterial genus and species from the Alcaligenaceae family, Basilea psittacipulmonis.</title>
        <authorList>
            <person name="Whiteson K.L."/>
            <person name="Hernandez D."/>
            <person name="Lazarevic V."/>
            <person name="Gaia N."/>
            <person name="Farinelli L."/>
            <person name="Francois P."/>
            <person name="Pilo P."/>
            <person name="Frey J."/>
            <person name="Schrenzel J."/>
        </authorList>
    </citation>
    <scope>NUCLEOTIDE SEQUENCE [LARGE SCALE GENOMIC DNA]</scope>
    <source>
        <strain evidence="8 9">DSM 24701</strain>
    </source>
</reference>
<dbReference type="PIRSF" id="PIRSF001267">
    <property type="entry name" value="Pyrophosphatase_GppA_Ppx"/>
    <property type="match status" value="1"/>
</dbReference>
<dbReference type="HOGENOM" id="CLU_025908_4_0_4"/>
<comment type="similarity">
    <text evidence="1">Belongs to the GppA/Ppx family.</text>
</comment>
<evidence type="ECO:0000256" key="2">
    <source>
        <dbReference type="ARBA" id="ARBA00012451"/>
    </source>
</evidence>
<evidence type="ECO:0000313" key="8">
    <source>
        <dbReference type="EMBL" id="AIL32383.1"/>
    </source>
</evidence>
<feature type="domain" description="Ppx/GppA phosphatase C-terminal" evidence="7">
    <location>
        <begin position="314"/>
        <end position="483"/>
    </location>
</feature>
<dbReference type="InterPro" id="IPR043129">
    <property type="entry name" value="ATPase_NBD"/>
</dbReference>
<dbReference type="InterPro" id="IPR003695">
    <property type="entry name" value="Ppx_GppA_N"/>
</dbReference>
<dbReference type="EC" id="3.6.1.11" evidence="2"/>
<dbReference type="Pfam" id="PF21447">
    <property type="entry name" value="Ppx-GppA_III"/>
    <property type="match status" value="1"/>
</dbReference>
<protein>
    <recommendedName>
        <fullName evidence="3">Exopolyphosphatase</fullName>
        <ecNumber evidence="2">3.6.1.11</ecNumber>
    </recommendedName>
</protein>
<dbReference type="Pfam" id="PF02541">
    <property type="entry name" value="Ppx-GppA"/>
    <property type="match status" value="1"/>
</dbReference>
<feature type="domain" description="Ppx/GppA phosphatase N-terminal" evidence="6">
    <location>
        <begin position="37"/>
        <end position="306"/>
    </location>
</feature>
<evidence type="ECO:0000256" key="1">
    <source>
        <dbReference type="ARBA" id="ARBA00007125"/>
    </source>
</evidence>
<dbReference type="InterPro" id="IPR030673">
    <property type="entry name" value="PyroPPase_GppA_Ppx"/>
</dbReference>
<keyword evidence="9" id="KW-1185">Reference proteome</keyword>
<evidence type="ECO:0000256" key="4">
    <source>
        <dbReference type="ARBA" id="ARBA00022801"/>
    </source>
</evidence>
<name>A0A077DGT9_9BURK</name>
<dbReference type="InterPro" id="IPR050273">
    <property type="entry name" value="GppA/Ppx_hydrolase"/>
</dbReference>
<dbReference type="AlphaFoldDB" id="A0A077DGT9"/>
<dbReference type="PANTHER" id="PTHR30005:SF0">
    <property type="entry name" value="RETROGRADE REGULATION PROTEIN 2"/>
    <property type="match status" value="1"/>
</dbReference>
<dbReference type="PANTHER" id="PTHR30005">
    <property type="entry name" value="EXOPOLYPHOSPHATASE"/>
    <property type="match status" value="1"/>
</dbReference>
<dbReference type="Gene3D" id="3.30.420.40">
    <property type="match status" value="1"/>
</dbReference>
<sequence length="501" mass="56135">MSIDNQLAAIDLGSNSFRLSIGTIEQRDGISQIYSNDRLKETVRLASGLDEHNYLSEEAIERAINVLKLFGDRIEGFPADRVRAVATNTFRVAKNVNDFLPRAEAALGYPIEVISGQEEARLIFSGVVHELPPSDNKRLVIDIGGGSTEFIIGKGLDPLIVKSLHMGCVSYTQRFFPGGQADETKFKQAELAASKELESIIKPYRKIMWDEVYGSSGTAKALVAVLQECGFSDQGITLEGMEKLKKIILKHGVARVTDLSGLKDSRQEVLPAGLAIMMAIFKALKIERMNQGEGALRVGVLYDLIGRKTAVDKRNESVLQFMQRYHVSQHQAQRVKSLAEYFFDQIFHHDESKKELRQMLSWAAQLHEIGISISQSSYHRHSAYIIENADMPGFSKSDQQLLSLIVLGHQGSLSKLKDISLSGNKENILLTIFCLRLATLLMRKRRPIQQTIEVSVNHSDWTIRASKKWLSDHALTRYSLELESKAWKDLGIHLDIQKTSS</sequence>
<dbReference type="FunFam" id="3.30.420.40:FF:000023">
    <property type="entry name" value="Guanosine-5'-triphosphate,3'-diphosphate pyrophosphatase"/>
    <property type="match status" value="1"/>
</dbReference>
<dbReference type="CDD" id="cd24053">
    <property type="entry name" value="ASKHA_NBD_EcPPX-GppA-like"/>
    <property type="match status" value="1"/>
</dbReference>
<dbReference type="Gene3D" id="1.10.3210.10">
    <property type="entry name" value="Hypothetical protein af1432"/>
    <property type="match status" value="1"/>
</dbReference>
<dbReference type="NCBIfam" id="TIGR03706">
    <property type="entry name" value="exo_poly_only"/>
    <property type="match status" value="1"/>
</dbReference>
<dbReference type="EMBL" id="CP009238">
    <property type="protein sequence ID" value="AIL32383.1"/>
    <property type="molecule type" value="Genomic_DNA"/>
</dbReference>
<dbReference type="Proteomes" id="UP000028945">
    <property type="component" value="Chromosome"/>
</dbReference>
<dbReference type="InterPro" id="IPR022371">
    <property type="entry name" value="Exopolyphosphatase"/>
</dbReference>
<dbReference type="GO" id="GO:0004309">
    <property type="term" value="F:exopolyphosphatase activity"/>
    <property type="evidence" value="ECO:0007669"/>
    <property type="project" value="UniProtKB-EC"/>
</dbReference>
<evidence type="ECO:0000256" key="5">
    <source>
        <dbReference type="ARBA" id="ARBA00047607"/>
    </source>
</evidence>
<dbReference type="KEGG" id="bpsi:IX83_02780"/>
<dbReference type="GO" id="GO:0006793">
    <property type="term" value="P:phosphorus metabolic process"/>
    <property type="evidence" value="ECO:0007669"/>
    <property type="project" value="InterPro"/>
</dbReference>
<dbReference type="SUPFAM" id="SSF109604">
    <property type="entry name" value="HD-domain/PDEase-like"/>
    <property type="match status" value="1"/>
</dbReference>
<dbReference type="eggNOG" id="COG0248">
    <property type="taxonomic scope" value="Bacteria"/>
</dbReference>
<evidence type="ECO:0000259" key="6">
    <source>
        <dbReference type="Pfam" id="PF02541"/>
    </source>
</evidence>
<evidence type="ECO:0000313" key="9">
    <source>
        <dbReference type="Proteomes" id="UP000028945"/>
    </source>
</evidence>
<evidence type="ECO:0000256" key="3">
    <source>
        <dbReference type="ARBA" id="ARBA00020416"/>
    </source>
</evidence>
<dbReference type="STRING" id="1072685.IX83_02780"/>
<gene>
    <name evidence="8" type="ORF">IX83_02780</name>
</gene>